<feature type="transmembrane region" description="Helical" evidence="11">
    <location>
        <begin position="183"/>
        <end position="202"/>
    </location>
</feature>
<dbReference type="eggNOG" id="COG0772">
    <property type="taxonomic scope" value="Bacteria"/>
</dbReference>
<dbReference type="RefSeq" id="WP_008515468.1">
    <property type="nucleotide sequence ID" value="NZ_ACJM01000004.1"/>
</dbReference>
<dbReference type="EMBL" id="ACJM01000004">
    <property type="protein sequence ID" value="EEG78139.1"/>
    <property type="molecule type" value="Genomic_DNA"/>
</dbReference>
<feature type="transmembrane region" description="Helical" evidence="11">
    <location>
        <begin position="49"/>
        <end position="69"/>
    </location>
</feature>
<dbReference type="GO" id="GO:0008360">
    <property type="term" value="P:regulation of cell shape"/>
    <property type="evidence" value="ECO:0007669"/>
    <property type="project" value="UniProtKB-KW"/>
</dbReference>
<dbReference type="PANTHER" id="PTHR30474:SF1">
    <property type="entry name" value="PEPTIDOGLYCAN GLYCOSYLTRANSFERASE MRDB"/>
    <property type="match status" value="1"/>
</dbReference>
<dbReference type="GO" id="GO:0071555">
    <property type="term" value="P:cell wall organization"/>
    <property type="evidence" value="ECO:0007669"/>
    <property type="project" value="UniProtKB-KW"/>
</dbReference>
<proteinExistence type="inferred from homology"/>
<sequence length="370" mass="41323">MFDRRLFRSFDFLLLLTVIAILLMSLVVISSVTMHDLSGDPFFVQRQAMMFGVGFIILLVIVSIDYTIFYRFTPYLYGINLLMLLAVLFLGSSAGGAQRWIELGFFRLQPSEFAKFIIIISLARHMTAREGDFESLFSPIPFFVHVAIPMGLIFMQPDLGTSLVFIVIVFGMLFMAGAKLRHLAFYAIAGAAVGLPLLYTRLQEYQRMRLFIFLNPDSDPLHYGYQLIQSMIAVGSGGVWGKGLFADGTQIQLDFLPEQHTDFIFSALAEQLGFVGAIVLLLLYLILIFRILRIGANAKDTFGMLICFGVASMLVFQVLVNIGMSIGMMPVTGLPLPFMSYGGSSLLMNMMAIGLVLNIGMRRHRLMFGN</sequence>
<feature type="transmembrane region" description="Helical" evidence="11">
    <location>
        <begin position="81"/>
        <end position="101"/>
    </location>
</feature>
<dbReference type="GO" id="GO:0009252">
    <property type="term" value="P:peptidoglycan biosynthetic process"/>
    <property type="evidence" value="ECO:0007669"/>
    <property type="project" value="UniProtKB-UniRule"/>
</dbReference>
<feature type="transmembrane region" description="Helical" evidence="11">
    <location>
        <begin position="12"/>
        <end position="29"/>
    </location>
</feature>
<keyword evidence="8 11" id="KW-1133">Transmembrane helix</keyword>
<dbReference type="PROSITE" id="PS00428">
    <property type="entry name" value="FTSW_RODA_SPOVE"/>
    <property type="match status" value="1"/>
</dbReference>
<dbReference type="InterPro" id="IPR011923">
    <property type="entry name" value="RodA/MrdB"/>
</dbReference>
<evidence type="ECO:0000313" key="13">
    <source>
        <dbReference type="Proteomes" id="UP000006443"/>
    </source>
</evidence>
<feature type="transmembrane region" description="Helical" evidence="11">
    <location>
        <begin position="338"/>
        <end position="360"/>
    </location>
</feature>
<keyword evidence="3 11" id="KW-0328">Glycosyltransferase</keyword>
<keyword evidence="10 11" id="KW-0961">Cell wall biogenesis/degradation</keyword>
<dbReference type="HAMAP" id="MF_02079">
    <property type="entry name" value="PGT_RodA"/>
    <property type="match status" value="1"/>
</dbReference>
<evidence type="ECO:0000256" key="5">
    <source>
        <dbReference type="ARBA" id="ARBA00022692"/>
    </source>
</evidence>
<organism evidence="12 13">
    <name type="scientific">Dethiobacter alkaliphilus AHT 1</name>
    <dbReference type="NCBI Taxonomy" id="555088"/>
    <lineage>
        <taxon>Bacteria</taxon>
        <taxon>Bacillati</taxon>
        <taxon>Bacillota</taxon>
        <taxon>Dethiobacteria</taxon>
        <taxon>Dethiobacterales</taxon>
        <taxon>Dethiobacteraceae</taxon>
        <taxon>Dethiobacter</taxon>
    </lineage>
</organism>
<dbReference type="Pfam" id="PF01098">
    <property type="entry name" value="FTSW_RODA_SPOVE"/>
    <property type="match status" value="1"/>
</dbReference>
<name>C0GEV7_DETAL</name>
<dbReference type="NCBIfam" id="TIGR02210">
    <property type="entry name" value="rodA_shape"/>
    <property type="match status" value="1"/>
</dbReference>
<dbReference type="OrthoDB" id="9812661at2"/>
<evidence type="ECO:0000256" key="1">
    <source>
        <dbReference type="ARBA" id="ARBA00004141"/>
    </source>
</evidence>
<comment type="similarity">
    <text evidence="11">Belongs to the SEDS family. MrdB/RodA subfamily.</text>
</comment>
<evidence type="ECO:0000256" key="7">
    <source>
        <dbReference type="ARBA" id="ARBA00022984"/>
    </source>
</evidence>
<evidence type="ECO:0000256" key="3">
    <source>
        <dbReference type="ARBA" id="ARBA00022676"/>
    </source>
</evidence>
<reference evidence="12 13" key="1">
    <citation type="submission" date="2009-02" db="EMBL/GenBank/DDBJ databases">
        <title>Sequencing of the draft genome and assembly of Dethiobacter alkaliphilus AHT 1.</title>
        <authorList>
            <consortium name="US DOE Joint Genome Institute (JGI-PGF)"/>
            <person name="Lucas S."/>
            <person name="Copeland A."/>
            <person name="Lapidus A."/>
            <person name="Glavina del Rio T."/>
            <person name="Dalin E."/>
            <person name="Tice H."/>
            <person name="Bruce D."/>
            <person name="Goodwin L."/>
            <person name="Pitluck S."/>
            <person name="Larimer F."/>
            <person name="Land M.L."/>
            <person name="Hauser L."/>
            <person name="Muyzer G."/>
        </authorList>
    </citation>
    <scope>NUCLEOTIDE SEQUENCE [LARGE SCALE GENOMIC DNA]</scope>
    <source>
        <strain evidence="12 13">AHT 1</strain>
    </source>
</reference>
<feature type="transmembrane region" description="Helical" evidence="11">
    <location>
        <begin position="301"/>
        <end position="326"/>
    </location>
</feature>
<accession>C0GEV7</accession>
<feature type="transmembrane region" description="Helical" evidence="11">
    <location>
        <begin position="159"/>
        <end position="177"/>
    </location>
</feature>
<dbReference type="GO" id="GO:0051301">
    <property type="term" value="P:cell division"/>
    <property type="evidence" value="ECO:0007669"/>
    <property type="project" value="InterPro"/>
</dbReference>
<comment type="function">
    <text evidence="11">Peptidoglycan polymerase that is essential for cell wall elongation.</text>
</comment>
<evidence type="ECO:0000256" key="11">
    <source>
        <dbReference type="HAMAP-Rule" id="MF_02079"/>
    </source>
</evidence>
<evidence type="ECO:0000256" key="8">
    <source>
        <dbReference type="ARBA" id="ARBA00022989"/>
    </source>
</evidence>
<keyword evidence="6 11" id="KW-0133">Cell shape</keyword>
<gene>
    <name evidence="11" type="primary">rodA</name>
    <name evidence="12" type="ORF">DealDRAFT_1016</name>
</gene>
<evidence type="ECO:0000256" key="4">
    <source>
        <dbReference type="ARBA" id="ARBA00022679"/>
    </source>
</evidence>
<keyword evidence="5 11" id="KW-0812">Transmembrane</keyword>
<evidence type="ECO:0000256" key="6">
    <source>
        <dbReference type="ARBA" id="ARBA00022960"/>
    </source>
</evidence>
<dbReference type="PANTHER" id="PTHR30474">
    <property type="entry name" value="CELL CYCLE PROTEIN"/>
    <property type="match status" value="1"/>
</dbReference>
<dbReference type="GO" id="GO:0032153">
    <property type="term" value="C:cell division site"/>
    <property type="evidence" value="ECO:0007669"/>
    <property type="project" value="TreeGrafter"/>
</dbReference>
<keyword evidence="4 11" id="KW-0808">Transferase</keyword>
<keyword evidence="9 11" id="KW-0472">Membrane</keyword>
<feature type="transmembrane region" description="Helical" evidence="11">
    <location>
        <begin position="136"/>
        <end position="154"/>
    </location>
</feature>
<evidence type="ECO:0000313" key="12">
    <source>
        <dbReference type="EMBL" id="EEG78139.1"/>
    </source>
</evidence>
<dbReference type="GO" id="GO:0008955">
    <property type="term" value="F:peptidoglycan glycosyltransferase activity"/>
    <property type="evidence" value="ECO:0007669"/>
    <property type="project" value="UniProtKB-UniRule"/>
</dbReference>
<dbReference type="AlphaFoldDB" id="C0GEV7"/>
<dbReference type="EC" id="2.4.99.28" evidence="11"/>
<dbReference type="GO" id="GO:0005886">
    <property type="term" value="C:plasma membrane"/>
    <property type="evidence" value="ECO:0007669"/>
    <property type="project" value="UniProtKB-SubCell"/>
</dbReference>
<evidence type="ECO:0000256" key="9">
    <source>
        <dbReference type="ARBA" id="ARBA00023136"/>
    </source>
</evidence>
<feature type="transmembrane region" description="Helical" evidence="11">
    <location>
        <begin position="263"/>
        <end position="289"/>
    </location>
</feature>
<dbReference type="InterPro" id="IPR001182">
    <property type="entry name" value="FtsW/RodA"/>
</dbReference>
<keyword evidence="2 11" id="KW-1003">Cell membrane</keyword>
<evidence type="ECO:0000256" key="2">
    <source>
        <dbReference type="ARBA" id="ARBA00022475"/>
    </source>
</evidence>
<comment type="pathway">
    <text evidence="11">Cell wall biogenesis; peptidoglycan biosynthesis.</text>
</comment>
<protein>
    <recommendedName>
        <fullName evidence="11">Peptidoglycan glycosyltransferase RodA</fullName>
        <shortName evidence="11">PGT</shortName>
        <ecNumber evidence="11">2.4.99.28</ecNumber>
    </recommendedName>
    <alternativeName>
        <fullName evidence="11">Cell elongation protein RodA</fullName>
    </alternativeName>
    <alternativeName>
        <fullName evidence="11">Cell wall polymerase</fullName>
    </alternativeName>
    <alternativeName>
        <fullName evidence="11">Peptidoglycan polymerase</fullName>
        <shortName evidence="11">PG polymerase</shortName>
    </alternativeName>
</protein>
<comment type="subcellular location">
    <subcellularLocation>
        <location evidence="11">Cell membrane</location>
        <topology evidence="11">Multi-pass membrane protein</topology>
    </subcellularLocation>
    <subcellularLocation>
        <location evidence="1">Membrane</location>
        <topology evidence="1">Multi-pass membrane protein</topology>
    </subcellularLocation>
</comment>
<dbReference type="STRING" id="555088.DealDRAFT_1016"/>
<dbReference type="GO" id="GO:0015648">
    <property type="term" value="F:lipid-linked peptidoglycan transporter activity"/>
    <property type="evidence" value="ECO:0007669"/>
    <property type="project" value="TreeGrafter"/>
</dbReference>
<comment type="caution">
    <text evidence="12">The sequence shown here is derived from an EMBL/GenBank/DDBJ whole genome shotgun (WGS) entry which is preliminary data.</text>
</comment>
<keyword evidence="13" id="KW-1185">Reference proteome</keyword>
<dbReference type="UniPathway" id="UPA00219"/>
<comment type="catalytic activity">
    <reaction evidence="11">
        <text>[GlcNAc-(1-&gt;4)-Mur2Ac(oyl-L-Ala-gamma-D-Glu-L-Lys-D-Ala-D-Ala)](n)-di-trans,octa-cis-undecaprenyl diphosphate + beta-D-GlcNAc-(1-&gt;4)-Mur2Ac(oyl-L-Ala-gamma-D-Glu-L-Lys-D-Ala-D-Ala)-di-trans,octa-cis-undecaprenyl diphosphate = [GlcNAc-(1-&gt;4)-Mur2Ac(oyl-L-Ala-gamma-D-Glu-L-Lys-D-Ala-D-Ala)](n+1)-di-trans,octa-cis-undecaprenyl diphosphate + di-trans,octa-cis-undecaprenyl diphosphate + H(+)</text>
        <dbReference type="Rhea" id="RHEA:23708"/>
        <dbReference type="Rhea" id="RHEA-COMP:9602"/>
        <dbReference type="Rhea" id="RHEA-COMP:9603"/>
        <dbReference type="ChEBI" id="CHEBI:15378"/>
        <dbReference type="ChEBI" id="CHEBI:58405"/>
        <dbReference type="ChEBI" id="CHEBI:60033"/>
        <dbReference type="ChEBI" id="CHEBI:78435"/>
        <dbReference type="EC" id="2.4.99.28"/>
    </reaction>
</comment>
<feature type="transmembrane region" description="Helical" evidence="11">
    <location>
        <begin position="223"/>
        <end position="243"/>
    </location>
</feature>
<dbReference type="InterPro" id="IPR018365">
    <property type="entry name" value="Cell_cycle_FtsW-rel_CS"/>
</dbReference>
<keyword evidence="7 11" id="KW-0573">Peptidoglycan synthesis</keyword>
<evidence type="ECO:0000256" key="10">
    <source>
        <dbReference type="ARBA" id="ARBA00023316"/>
    </source>
</evidence>
<dbReference type="Proteomes" id="UP000006443">
    <property type="component" value="Unassembled WGS sequence"/>
</dbReference>